<proteinExistence type="predicted"/>
<dbReference type="PROSITE" id="PS50123">
    <property type="entry name" value="CHER"/>
    <property type="match status" value="1"/>
</dbReference>
<dbReference type="InterPro" id="IPR000780">
    <property type="entry name" value="CheR_MeTrfase"/>
</dbReference>
<dbReference type="SUPFAM" id="SSF53335">
    <property type="entry name" value="S-adenosyl-L-methionine-dependent methyltransferases"/>
    <property type="match status" value="1"/>
</dbReference>
<keyword evidence="1" id="KW-0175">Coiled coil</keyword>
<evidence type="ECO:0000259" key="3">
    <source>
        <dbReference type="PROSITE" id="PS50123"/>
    </source>
</evidence>
<evidence type="ECO:0000256" key="1">
    <source>
        <dbReference type="SAM" id="Coils"/>
    </source>
</evidence>
<dbReference type="SUPFAM" id="SSF55785">
    <property type="entry name" value="PYP-like sensor domain (PAS domain)"/>
    <property type="match status" value="1"/>
</dbReference>
<feature type="coiled-coil region" evidence="1">
    <location>
        <begin position="257"/>
        <end position="340"/>
    </location>
</feature>
<feature type="domain" description="PAC" evidence="2">
    <location>
        <begin position="400"/>
        <end position="450"/>
    </location>
</feature>
<name>A0AA43XJ00_9CLOT</name>
<dbReference type="Gene3D" id="3.40.50.150">
    <property type="entry name" value="Vaccinia Virus protein VP39"/>
    <property type="match status" value="1"/>
</dbReference>
<evidence type="ECO:0000313" key="4">
    <source>
        <dbReference type="EMBL" id="NBG87199.1"/>
    </source>
</evidence>
<dbReference type="Proteomes" id="UP000449710">
    <property type="component" value="Unassembled WGS sequence"/>
</dbReference>
<dbReference type="AlphaFoldDB" id="A0AA43XJ00"/>
<comment type="caution">
    <text evidence="4">The sequence shown here is derived from an EMBL/GenBank/DDBJ whole genome shotgun (WGS) entry which is preliminary data.</text>
</comment>
<evidence type="ECO:0000313" key="5">
    <source>
        <dbReference type="Proteomes" id="UP000449710"/>
    </source>
</evidence>
<dbReference type="Gene3D" id="3.30.450.20">
    <property type="entry name" value="PAS domain"/>
    <property type="match status" value="1"/>
</dbReference>
<evidence type="ECO:0000259" key="2">
    <source>
        <dbReference type="PROSITE" id="PS50113"/>
    </source>
</evidence>
<dbReference type="InterPro" id="IPR035965">
    <property type="entry name" value="PAS-like_dom_sf"/>
</dbReference>
<sequence>MVVFARQNFLKDPPFNRIDLLSCRNVLIYLDPKSQKKVLSFFHFALRQKGYLFLGASESLGDMINSFETISSKWKLYRVREGDKKNILGSLRGDPIKKIHSPSPGKKVGTYFKEIQNKTFHEEIAREVMKDYAPATVAINDEHNLVYVFGDVNPYLALPKDSLSFNILKMVNKALSIPLHTAIKRARATGESVSYKGIRLSEKKIRLVIKPYYSKTSQEQFWIVSFIEGEVEKRDSTAKPQGLEEVYDEKENSVRRITDLEYELNHKEETLQATIEELETSNEELQATNEELLASNEELQSTNEELQSVNEELYTVNSEYQNKIEELTELNDDMNNLLNSTEIGTIFIDKNMRIRKFTPGVKKQLNLLDGDVGRPLSHISHNLDVKDLLKDGARVLENLKKVEKEVKGKEGRWYLMKIIPYRTSDDRIKGIVISFVDITMVRAQKHRINELSQENTELREK</sequence>
<protein>
    <recommendedName>
        <fullName evidence="6">Chemotaxis protein CheR</fullName>
    </recommendedName>
</protein>
<accession>A0AA43XJ00</accession>
<dbReference type="Pfam" id="PF13596">
    <property type="entry name" value="PAS_10"/>
    <property type="match status" value="1"/>
</dbReference>
<dbReference type="EMBL" id="SUMG01000001">
    <property type="protein sequence ID" value="NBG87199.1"/>
    <property type="molecule type" value="Genomic_DNA"/>
</dbReference>
<reference evidence="4 5" key="1">
    <citation type="submission" date="2019-04" db="EMBL/GenBank/DDBJ databases">
        <title>Isachenkonia alkalipeptolytica gen. nov. sp. nov. a new anaerobic, alkiliphilic organothrophic bacterium capable to reduce synthesized ferrihydrite isolated from a soda lake.</title>
        <authorList>
            <person name="Toshchakov S.V."/>
            <person name="Zavarzina D.G."/>
            <person name="Zhilina T.N."/>
            <person name="Kostrikina N.A."/>
            <person name="Kublanov I.V."/>
        </authorList>
    </citation>
    <scope>NUCLEOTIDE SEQUENCE [LARGE SCALE GENOMIC DNA]</scope>
    <source>
        <strain evidence="4 5">Z-1701</strain>
    </source>
</reference>
<dbReference type="InterPro" id="IPR000700">
    <property type="entry name" value="PAS-assoc_C"/>
</dbReference>
<dbReference type="PRINTS" id="PR00996">
    <property type="entry name" value="CHERMTFRASE"/>
</dbReference>
<feature type="domain" description="CheR-type methyltransferase" evidence="3">
    <location>
        <begin position="1"/>
        <end position="71"/>
    </location>
</feature>
<dbReference type="GO" id="GO:0008757">
    <property type="term" value="F:S-adenosylmethionine-dependent methyltransferase activity"/>
    <property type="evidence" value="ECO:0007669"/>
    <property type="project" value="InterPro"/>
</dbReference>
<gene>
    <name evidence="4" type="ORF">ISALK_01665</name>
</gene>
<dbReference type="InterPro" id="IPR050903">
    <property type="entry name" value="Bact_Chemotaxis_MeTrfase"/>
</dbReference>
<keyword evidence="5" id="KW-1185">Reference proteome</keyword>
<dbReference type="InterPro" id="IPR022642">
    <property type="entry name" value="CheR_C"/>
</dbReference>
<dbReference type="PROSITE" id="PS50113">
    <property type="entry name" value="PAC"/>
    <property type="match status" value="1"/>
</dbReference>
<dbReference type="InterPro" id="IPR029063">
    <property type="entry name" value="SAM-dependent_MTases_sf"/>
</dbReference>
<organism evidence="4 5">
    <name type="scientific">Isachenkonia alkalipeptolytica</name>
    <dbReference type="NCBI Taxonomy" id="2565777"/>
    <lineage>
        <taxon>Bacteria</taxon>
        <taxon>Bacillati</taxon>
        <taxon>Bacillota</taxon>
        <taxon>Clostridia</taxon>
        <taxon>Eubacteriales</taxon>
        <taxon>Clostridiaceae</taxon>
        <taxon>Isachenkonia</taxon>
    </lineage>
</organism>
<dbReference type="Pfam" id="PF01739">
    <property type="entry name" value="CheR"/>
    <property type="match status" value="1"/>
</dbReference>
<evidence type="ECO:0008006" key="6">
    <source>
        <dbReference type="Google" id="ProtNLM"/>
    </source>
</evidence>
<dbReference type="PANTHER" id="PTHR24422">
    <property type="entry name" value="CHEMOTAXIS PROTEIN METHYLTRANSFERASE"/>
    <property type="match status" value="1"/>
</dbReference>